<dbReference type="RefSeq" id="WP_183838964.1">
    <property type="nucleotide sequence ID" value="NZ_JACIHU010000001.1"/>
</dbReference>
<dbReference type="EMBL" id="JACIHU010000001">
    <property type="protein sequence ID" value="MBB4478440.1"/>
    <property type="molecule type" value="Genomic_DNA"/>
</dbReference>
<evidence type="ECO:0000313" key="4">
    <source>
        <dbReference type="Proteomes" id="UP000557344"/>
    </source>
</evidence>
<dbReference type="Proteomes" id="UP000557344">
    <property type="component" value="Unassembled WGS sequence"/>
</dbReference>
<protein>
    <submittedName>
        <fullName evidence="1">Uncharacterized protein</fullName>
    </submittedName>
</protein>
<dbReference type="EMBL" id="JACIID010000001">
    <property type="protein sequence ID" value="MBB4534272.1"/>
    <property type="molecule type" value="Genomic_DNA"/>
</dbReference>
<evidence type="ECO:0000313" key="2">
    <source>
        <dbReference type="EMBL" id="MBB4534272.1"/>
    </source>
</evidence>
<dbReference type="Proteomes" id="UP000523431">
    <property type="component" value="Unassembled WGS sequence"/>
</dbReference>
<accession>A0A7W6V6A0</accession>
<evidence type="ECO:0000313" key="1">
    <source>
        <dbReference type="EMBL" id="MBB4478440.1"/>
    </source>
</evidence>
<dbReference type="AlphaFoldDB" id="A0A7W6V6A0"/>
<sequence>MGSGRVIAVICTPEATNQSRWRCKSPPRTGISGWQHEFIIAVSDKWDTAGKLTRAEAQLKISNSPQRVSRIKPLLRHAAGLSFGIVLELRRQLLRRLRPCAPVVRLRPAVGLIKLGLAEIVPISDPQRFIDPAGIDPSSDRDVGNIAVSFSNLPPREIFLRHKRASCSDTNETLTDSLQRWRAVGQTSFY</sequence>
<comment type="caution">
    <text evidence="1">The sequence shown here is derived from an EMBL/GenBank/DDBJ whole genome shotgun (WGS) entry which is preliminary data.</text>
</comment>
<gene>
    <name evidence="1" type="ORF">GGE46_000981</name>
    <name evidence="2" type="ORF">GGE57_000981</name>
</gene>
<reference evidence="3 4" key="1">
    <citation type="submission" date="2020-08" db="EMBL/GenBank/DDBJ databases">
        <title>Genomic Encyclopedia of Type Strains, Phase IV (KMG-V): Genome sequencing to study the core and pangenomes of soil and plant-associated prokaryotes.</title>
        <authorList>
            <person name="Whitman W."/>
        </authorList>
    </citation>
    <scope>NUCLEOTIDE SEQUENCE [LARGE SCALE GENOMIC DNA]</scope>
    <source>
        <strain evidence="1 4">SEMIA 471</strain>
        <strain evidence="2 3">SEMIA 489</strain>
    </source>
</reference>
<name>A0A7W6V6A0_RHIET</name>
<evidence type="ECO:0000313" key="3">
    <source>
        <dbReference type="Proteomes" id="UP000523431"/>
    </source>
</evidence>
<proteinExistence type="predicted"/>
<organism evidence="1 4">
    <name type="scientific">Rhizobium etli</name>
    <dbReference type="NCBI Taxonomy" id="29449"/>
    <lineage>
        <taxon>Bacteria</taxon>
        <taxon>Pseudomonadati</taxon>
        <taxon>Pseudomonadota</taxon>
        <taxon>Alphaproteobacteria</taxon>
        <taxon>Hyphomicrobiales</taxon>
        <taxon>Rhizobiaceae</taxon>
        <taxon>Rhizobium/Agrobacterium group</taxon>
        <taxon>Rhizobium</taxon>
    </lineage>
</organism>